<dbReference type="RefSeq" id="WP_180281578.1">
    <property type="nucleotide sequence ID" value="NZ_JABFDB010000004.1"/>
</dbReference>
<sequence length="304" mass="32894">MLDPRLRHRHIQCFLEVARRRSVGRAADALALSQPAVSKTLIELEEILGVALMDRSRRGVTLTEFGEVFQRHAAASMVALRQAVDSVAQVRMGGAATIRIGVLPTVAAKLAPDAVLRFQQARTGVVVNLASGPNGHLLDRLRGGDLDLVIGRLGAPEQMRDLAFVHLYSERVSVVVRPGHPLTRVAELDLARIADYTVLLPDRDAVTRPAVERLLIAGGVGDLPRRIETVSTTFGRSFTRATDAVWIISYGVAEPDLREGTLVELPADTSDTSGPVGLTTRADTDPSPPLRLFMEAVRQAAEGR</sequence>
<dbReference type="Pfam" id="PF03466">
    <property type="entry name" value="LysR_substrate"/>
    <property type="match status" value="1"/>
</dbReference>
<keyword evidence="2" id="KW-0805">Transcription regulation</keyword>
<evidence type="ECO:0000256" key="4">
    <source>
        <dbReference type="ARBA" id="ARBA00023163"/>
    </source>
</evidence>
<evidence type="ECO:0000256" key="5">
    <source>
        <dbReference type="SAM" id="MobiDB-lite"/>
    </source>
</evidence>
<comment type="similarity">
    <text evidence="1">Belongs to the LysR transcriptional regulatory family.</text>
</comment>
<feature type="region of interest" description="Disordered" evidence="5">
    <location>
        <begin position="266"/>
        <end position="289"/>
    </location>
</feature>
<dbReference type="PANTHER" id="PTHR30419:SF8">
    <property type="entry name" value="NITROGEN ASSIMILATION TRANSCRIPTIONAL ACTIVATOR-RELATED"/>
    <property type="match status" value="1"/>
</dbReference>
<evidence type="ECO:0000256" key="2">
    <source>
        <dbReference type="ARBA" id="ARBA00023015"/>
    </source>
</evidence>
<gene>
    <name evidence="7" type="primary">pcaQ</name>
    <name evidence="7" type="ORF">HND93_08830</name>
</gene>
<dbReference type="InterPro" id="IPR036390">
    <property type="entry name" value="WH_DNA-bd_sf"/>
</dbReference>
<keyword evidence="8" id="KW-1185">Reference proteome</keyword>
<comment type="caution">
    <text evidence="7">The sequence shown here is derived from an EMBL/GenBank/DDBJ whole genome shotgun (WGS) entry which is preliminary data.</text>
</comment>
<dbReference type="PRINTS" id="PR00039">
    <property type="entry name" value="HTHLYSR"/>
</dbReference>
<protein>
    <submittedName>
        <fullName evidence="7">Pca operon transcription factor PcaQ</fullName>
    </submittedName>
</protein>
<dbReference type="InterPro" id="IPR036388">
    <property type="entry name" value="WH-like_DNA-bd_sf"/>
</dbReference>
<evidence type="ECO:0000313" key="8">
    <source>
        <dbReference type="Proteomes" id="UP000584642"/>
    </source>
</evidence>
<dbReference type="EMBL" id="JABFDB010000004">
    <property type="protein sequence ID" value="NYZ19815.1"/>
    <property type="molecule type" value="Genomic_DNA"/>
</dbReference>
<feature type="domain" description="HTH lysR-type" evidence="6">
    <location>
        <begin position="9"/>
        <end position="63"/>
    </location>
</feature>
<keyword evidence="4" id="KW-0804">Transcription</keyword>
<dbReference type="Proteomes" id="UP000584642">
    <property type="component" value="Unassembled WGS sequence"/>
</dbReference>
<dbReference type="InterPro" id="IPR005119">
    <property type="entry name" value="LysR_subst-bd"/>
</dbReference>
<dbReference type="InterPro" id="IPR050950">
    <property type="entry name" value="HTH-type_LysR_regulators"/>
</dbReference>
<accession>A0ABX2T659</accession>
<evidence type="ECO:0000259" key="6">
    <source>
        <dbReference type="PROSITE" id="PS50931"/>
    </source>
</evidence>
<evidence type="ECO:0000256" key="3">
    <source>
        <dbReference type="ARBA" id="ARBA00023125"/>
    </source>
</evidence>
<dbReference type="NCBIfam" id="TIGR02424">
    <property type="entry name" value="TF_pcaQ"/>
    <property type="match status" value="1"/>
</dbReference>
<evidence type="ECO:0000256" key="1">
    <source>
        <dbReference type="ARBA" id="ARBA00009437"/>
    </source>
</evidence>
<dbReference type="PANTHER" id="PTHR30419">
    <property type="entry name" value="HTH-TYPE TRANSCRIPTIONAL REGULATOR YBHD"/>
    <property type="match status" value="1"/>
</dbReference>
<dbReference type="SUPFAM" id="SSF46785">
    <property type="entry name" value="Winged helix' DNA-binding domain"/>
    <property type="match status" value="1"/>
</dbReference>
<organism evidence="7 8">
    <name type="scientific">Azospirillum oleiclasticum</name>
    <dbReference type="NCBI Taxonomy" id="2735135"/>
    <lineage>
        <taxon>Bacteria</taxon>
        <taxon>Pseudomonadati</taxon>
        <taxon>Pseudomonadota</taxon>
        <taxon>Alphaproteobacteria</taxon>
        <taxon>Rhodospirillales</taxon>
        <taxon>Azospirillaceae</taxon>
        <taxon>Azospirillum</taxon>
    </lineage>
</organism>
<proteinExistence type="inferred from homology"/>
<keyword evidence="3" id="KW-0238">DNA-binding</keyword>
<dbReference type="Gene3D" id="3.40.190.10">
    <property type="entry name" value="Periplasmic binding protein-like II"/>
    <property type="match status" value="2"/>
</dbReference>
<dbReference type="PROSITE" id="PS50931">
    <property type="entry name" value="HTH_LYSR"/>
    <property type="match status" value="1"/>
</dbReference>
<name>A0ABX2T659_9PROT</name>
<dbReference type="Gene3D" id="1.10.10.10">
    <property type="entry name" value="Winged helix-like DNA-binding domain superfamily/Winged helix DNA-binding domain"/>
    <property type="match status" value="1"/>
</dbReference>
<dbReference type="InterPro" id="IPR000847">
    <property type="entry name" value="LysR_HTH_N"/>
</dbReference>
<dbReference type="InterPro" id="IPR012787">
    <property type="entry name" value="TF_PcaQ"/>
</dbReference>
<evidence type="ECO:0000313" key="7">
    <source>
        <dbReference type="EMBL" id="NYZ19815.1"/>
    </source>
</evidence>
<dbReference type="SUPFAM" id="SSF53850">
    <property type="entry name" value="Periplasmic binding protein-like II"/>
    <property type="match status" value="1"/>
</dbReference>
<reference evidence="7 8" key="1">
    <citation type="submission" date="2020-05" db="EMBL/GenBank/DDBJ databases">
        <title>Azospirillum oleiclasticum sp. nov, a nitrogen-fixing and heavy crude oil-emulsifying bacterium isolated from the crude oil of Yumen Oilfield.</title>
        <authorList>
            <person name="Wu D."/>
            <person name="Cai M."/>
            <person name="Zhang X."/>
        </authorList>
    </citation>
    <scope>NUCLEOTIDE SEQUENCE [LARGE SCALE GENOMIC DNA]</scope>
    <source>
        <strain evidence="7 8">ROY-1-1-2</strain>
    </source>
</reference>
<dbReference type="Pfam" id="PF00126">
    <property type="entry name" value="HTH_1"/>
    <property type="match status" value="1"/>
</dbReference>